<feature type="region of interest" description="Disordered" evidence="1">
    <location>
        <begin position="1"/>
        <end position="26"/>
    </location>
</feature>
<sequence length="166" mass="17165">MVDANNTRATSNKIKDSANSKNKNDDISIANSLVPTSNATATDTAPPATTTAQAHSGNILNITKAHSGSLAAHIGSFPAHGGSPSNDSQAHEGSALMMSSGDATTNNAHTQGTAVNNTTYSLIIDTSKSRRDRAPAAFLHQLPKAKAREVEATADEEEVEEDNSPG</sequence>
<organism evidence="2 3">
    <name type="scientific">Puccinia graminis f. sp. tritici</name>
    <dbReference type="NCBI Taxonomy" id="56615"/>
    <lineage>
        <taxon>Eukaryota</taxon>
        <taxon>Fungi</taxon>
        <taxon>Dikarya</taxon>
        <taxon>Basidiomycota</taxon>
        <taxon>Pucciniomycotina</taxon>
        <taxon>Pucciniomycetes</taxon>
        <taxon>Pucciniales</taxon>
        <taxon>Pucciniaceae</taxon>
        <taxon>Puccinia</taxon>
    </lineage>
</organism>
<feature type="region of interest" description="Disordered" evidence="1">
    <location>
        <begin position="144"/>
        <end position="166"/>
    </location>
</feature>
<keyword evidence="3" id="KW-1185">Reference proteome</keyword>
<accession>A0A5B0LU70</accession>
<proteinExistence type="predicted"/>
<comment type="caution">
    <text evidence="2">The sequence shown here is derived from an EMBL/GenBank/DDBJ whole genome shotgun (WGS) entry which is preliminary data.</text>
</comment>
<evidence type="ECO:0000313" key="3">
    <source>
        <dbReference type="Proteomes" id="UP000324748"/>
    </source>
</evidence>
<dbReference type="AlphaFoldDB" id="A0A5B0LU70"/>
<evidence type="ECO:0000313" key="2">
    <source>
        <dbReference type="EMBL" id="KAA1067935.1"/>
    </source>
</evidence>
<feature type="compositionally biased region" description="Acidic residues" evidence="1">
    <location>
        <begin position="152"/>
        <end position="166"/>
    </location>
</feature>
<protein>
    <submittedName>
        <fullName evidence="2">Uncharacterized protein</fullName>
    </submittedName>
</protein>
<feature type="region of interest" description="Disordered" evidence="1">
    <location>
        <begin position="73"/>
        <end position="92"/>
    </location>
</feature>
<feature type="compositionally biased region" description="Basic and acidic residues" evidence="1">
    <location>
        <begin position="13"/>
        <end position="26"/>
    </location>
</feature>
<reference evidence="2 3" key="1">
    <citation type="submission" date="2019-05" db="EMBL/GenBank/DDBJ databases">
        <title>Emergence of the Ug99 lineage of the wheat stem rust pathogen through somatic hybridization.</title>
        <authorList>
            <person name="Li F."/>
            <person name="Upadhyaya N.M."/>
            <person name="Sperschneider J."/>
            <person name="Matny O."/>
            <person name="Nguyen-Phuc H."/>
            <person name="Mago R."/>
            <person name="Raley C."/>
            <person name="Miller M.E."/>
            <person name="Silverstein K.A.T."/>
            <person name="Henningsen E."/>
            <person name="Hirsch C.D."/>
            <person name="Visser B."/>
            <person name="Pretorius Z.A."/>
            <person name="Steffenson B.J."/>
            <person name="Schwessinger B."/>
            <person name="Dodds P.N."/>
            <person name="Figueroa M."/>
        </authorList>
    </citation>
    <scope>NUCLEOTIDE SEQUENCE [LARGE SCALE GENOMIC DNA]</scope>
    <source>
        <strain evidence="2">21-0</strain>
    </source>
</reference>
<evidence type="ECO:0000256" key="1">
    <source>
        <dbReference type="SAM" id="MobiDB-lite"/>
    </source>
</evidence>
<name>A0A5B0LU70_PUCGR</name>
<dbReference type="Proteomes" id="UP000324748">
    <property type="component" value="Unassembled WGS sequence"/>
</dbReference>
<feature type="compositionally biased region" description="Polar residues" evidence="1">
    <location>
        <begin position="1"/>
        <end position="12"/>
    </location>
</feature>
<dbReference type="EMBL" id="VSWC01000184">
    <property type="protein sequence ID" value="KAA1067935.1"/>
    <property type="molecule type" value="Genomic_DNA"/>
</dbReference>
<gene>
    <name evidence="2" type="ORF">PGT21_022211</name>
</gene>